<reference evidence="3" key="1">
    <citation type="journal article" date="2018" name="Nat. Microbiol.">
        <title>Leveraging single-cell genomics to expand the fungal tree of life.</title>
        <authorList>
            <person name="Ahrendt S.R."/>
            <person name="Quandt C.A."/>
            <person name="Ciobanu D."/>
            <person name="Clum A."/>
            <person name="Salamov A."/>
            <person name="Andreopoulos B."/>
            <person name="Cheng J.F."/>
            <person name="Woyke T."/>
            <person name="Pelin A."/>
            <person name="Henrissat B."/>
            <person name="Reynolds N.K."/>
            <person name="Benny G.L."/>
            <person name="Smith M.E."/>
            <person name="James T.Y."/>
            <person name="Grigoriev I.V."/>
        </authorList>
    </citation>
    <scope>NUCLEOTIDE SEQUENCE [LARGE SCALE GENOMIC DNA]</scope>
    <source>
        <strain evidence="3">RSA 1356</strain>
    </source>
</reference>
<dbReference type="Proteomes" id="UP000271241">
    <property type="component" value="Unassembled WGS sequence"/>
</dbReference>
<dbReference type="GO" id="GO:0000775">
    <property type="term" value="C:chromosome, centromeric region"/>
    <property type="evidence" value="ECO:0007669"/>
    <property type="project" value="InterPro"/>
</dbReference>
<evidence type="ECO:0000313" key="3">
    <source>
        <dbReference type="Proteomes" id="UP000271241"/>
    </source>
</evidence>
<keyword evidence="3" id="KW-1185">Reference proteome</keyword>
<sequence>MDGALYSPSGNPSLEQSEGLHTELTAYLADSALTRRHSHLKQKLHALQSSTLQLRNSVEKQHNAIFGERHTGSTRRRKRSLDLTINLALQKKRDEEQGNQDRQGQSPDSKSYCVRRSPRQCSPCGMLQLQRQLKQLKGVEQIRFDRVETRLAQAKSDLHTHIHRVTGVVLDGDLPFRIRFRVDESTRTVRELRVWTLTKMRHELGGPLARAERDSNLFGVIRMLIDYARLDQQRRALFAYMTEHYGHYLAPHQPGQSINEDGHLWFIGHHHDDPELVFAWEMQVDAFGYVTPHVRLSVQLSPSWTAHDRQRVQDTAPQHFSYLIRQSGLQTAMEVMLQTFYMPLEHLGRAPGALGSDEHDILDDFTIL</sequence>
<dbReference type="Pfam" id="PF13096">
    <property type="entry name" value="CENP-P"/>
    <property type="match status" value="1"/>
</dbReference>
<proteinExistence type="predicted"/>
<dbReference type="GO" id="GO:0005634">
    <property type="term" value="C:nucleus"/>
    <property type="evidence" value="ECO:0007669"/>
    <property type="project" value="TreeGrafter"/>
</dbReference>
<dbReference type="OrthoDB" id="5976950at2759"/>
<name>A0A4P9XJQ1_9FUNG</name>
<dbReference type="AlphaFoldDB" id="A0A4P9XJQ1"/>
<accession>A0A4P9XJQ1</accession>
<evidence type="ECO:0000313" key="2">
    <source>
        <dbReference type="EMBL" id="RKP06007.1"/>
    </source>
</evidence>
<dbReference type="GO" id="GO:0034080">
    <property type="term" value="P:CENP-A containing chromatin assembly"/>
    <property type="evidence" value="ECO:0007669"/>
    <property type="project" value="InterPro"/>
</dbReference>
<dbReference type="EMBL" id="KZ992977">
    <property type="protein sequence ID" value="RKP06007.1"/>
    <property type="molecule type" value="Genomic_DNA"/>
</dbReference>
<dbReference type="PANTHER" id="PTHR28577:SF1">
    <property type="entry name" value="CENTROMERE PROTEIN P"/>
    <property type="match status" value="1"/>
</dbReference>
<feature type="compositionally biased region" description="Polar residues" evidence="1">
    <location>
        <begin position="100"/>
        <end position="109"/>
    </location>
</feature>
<organism evidence="2 3">
    <name type="scientific">Thamnocephalis sphaerospora</name>
    <dbReference type="NCBI Taxonomy" id="78915"/>
    <lineage>
        <taxon>Eukaryota</taxon>
        <taxon>Fungi</taxon>
        <taxon>Fungi incertae sedis</taxon>
        <taxon>Zoopagomycota</taxon>
        <taxon>Zoopagomycotina</taxon>
        <taxon>Zoopagomycetes</taxon>
        <taxon>Zoopagales</taxon>
        <taxon>Sigmoideomycetaceae</taxon>
        <taxon>Thamnocephalis</taxon>
    </lineage>
</organism>
<evidence type="ECO:0000256" key="1">
    <source>
        <dbReference type="SAM" id="MobiDB-lite"/>
    </source>
</evidence>
<gene>
    <name evidence="2" type="ORF">THASP1DRAFT_25594</name>
</gene>
<dbReference type="InterPro" id="IPR027801">
    <property type="entry name" value="CENP-P"/>
</dbReference>
<protein>
    <submittedName>
        <fullName evidence="2">Uncharacterized protein</fullName>
    </submittedName>
</protein>
<dbReference type="STRING" id="78915.A0A4P9XJQ1"/>
<dbReference type="PANTHER" id="PTHR28577">
    <property type="entry name" value="CENTROMERE PROTEIN P"/>
    <property type="match status" value="1"/>
</dbReference>
<feature type="region of interest" description="Disordered" evidence="1">
    <location>
        <begin position="90"/>
        <end position="116"/>
    </location>
</feature>